<dbReference type="STRING" id="36087.A0A077Z0W8"/>
<feature type="site" description="Transition state stabilizer" evidence="11">
    <location>
        <position position="241"/>
    </location>
</feature>
<dbReference type="GO" id="GO:0003676">
    <property type="term" value="F:nucleic acid binding"/>
    <property type="evidence" value="ECO:0007669"/>
    <property type="project" value="InterPro"/>
</dbReference>
<dbReference type="GO" id="GO:0005634">
    <property type="term" value="C:nucleus"/>
    <property type="evidence" value="ECO:0007669"/>
    <property type="project" value="UniProtKB-SubCell"/>
</dbReference>
<evidence type="ECO:0000256" key="10">
    <source>
        <dbReference type="ARBA" id="ARBA00023242"/>
    </source>
</evidence>
<dbReference type="InterPro" id="IPR000467">
    <property type="entry name" value="G_patch_dom"/>
</dbReference>
<keyword evidence="5 11" id="KW-0645">Protease</keyword>
<dbReference type="Gene3D" id="1.20.58.860">
    <property type="match status" value="1"/>
</dbReference>
<organism evidence="15 16">
    <name type="scientific">Trichuris trichiura</name>
    <name type="common">Whipworm</name>
    <name type="synonym">Trichocephalus trichiurus</name>
    <dbReference type="NCBI Taxonomy" id="36087"/>
    <lineage>
        <taxon>Eukaryota</taxon>
        <taxon>Metazoa</taxon>
        <taxon>Ecdysozoa</taxon>
        <taxon>Nematoda</taxon>
        <taxon>Enoplea</taxon>
        <taxon>Dorylaimia</taxon>
        <taxon>Trichinellida</taxon>
        <taxon>Trichuridae</taxon>
        <taxon>Trichuris</taxon>
    </lineage>
</organism>
<dbReference type="PROSITE" id="PS52048">
    <property type="entry name" value="UCH_DOMAIN"/>
    <property type="match status" value="1"/>
</dbReference>
<reference evidence="15" key="2">
    <citation type="submission" date="2014-03" db="EMBL/GenBank/DDBJ databases">
        <title>The whipworm genome and dual-species transcriptomics of an intimate host-pathogen interaction.</title>
        <authorList>
            <person name="Foth B.J."/>
            <person name="Tsai I.J."/>
            <person name="Reid A.J."/>
            <person name="Bancroft A.J."/>
            <person name="Nichol S."/>
            <person name="Tracey A."/>
            <person name="Holroyd N."/>
            <person name="Cotton J.A."/>
            <person name="Stanley E.J."/>
            <person name="Zarowiecki M."/>
            <person name="Liu J.Z."/>
            <person name="Huckvale T."/>
            <person name="Cooper P.J."/>
            <person name="Grencis R.K."/>
            <person name="Berriman M."/>
        </authorList>
    </citation>
    <scope>NUCLEOTIDE SEQUENCE [LARGE SCALE GENOMIC DNA]</scope>
</reference>
<evidence type="ECO:0000256" key="6">
    <source>
        <dbReference type="ARBA" id="ARBA00022786"/>
    </source>
</evidence>
<dbReference type="EC" id="3.4.19.12" evidence="4 11"/>
<dbReference type="Pfam" id="PF01585">
    <property type="entry name" value="G-patch"/>
    <property type="match status" value="1"/>
</dbReference>
<dbReference type="GO" id="GO:0005737">
    <property type="term" value="C:cytoplasm"/>
    <property type="evidence" value="ECO:0007669"/>
    <property type="project" value="TreeGrafter"/>
</dbReference>
<feature type="coiled-coil region" evidence="12">
    <location>
        <begin position="519"/>
        <end position="546"/>
    </location>
</feature>
<evidence type="ECO:0000313" key="15">
    <source>
        <dbReference type="EMBL" id="CDW53651.1"/>
    </source>
</evidence>
<keyword evidence="12" id="KW-0175">Coiled coil</keyword>
<dbReference type="EMBL" id="HG805862">
    <property type="protein sequence ID" value="CDW53651.1"/>
    <property type="molecule type" value="Genomic_DNA"/>
</dbReference>
<comment type="subcellular location">
    <subcellularLocation>
        <location evidence="2">Nucleus</location>
    </subcellularLocation>
</comment>
<dbReference type="InterPro" id="IPR012677">
    <property type="entry name" value="Nucleotide-bd_a/b_plait_sf"/>
</dbReference>
<dbReference type="GO" id="GO:0004843">
    <property type="term" value="F:cysteine-type deubiquitinase activity"/>
    <property type="evidence" value="ECO:0007669"/>
    <property type="project" value="UniProtKB-UniRule"/>
</dbReference>
<feature type="coiled-coil region" evidence="12">
    <location>
        <begin position="400"/>
        <end position="427"/>
    </location>
</feature>
<dbReference type="Gene3D" id="3.40.532.10">
    <property type="entry name" value="Peptidase C12, ubiquitin carboxyl-terminal hydrolase"/>
    <property type="match status" value="1"/>
</dbReference>
<comment type="similarity">
    <text evidence="3">Belongs to the peptidase C12 family. BAP1 subfamily.</text>
</comment>
<feature type="domain" description="UCH catalytic" evidence="14">
    <location>
        <begin position="155"/>
        <end position="397"/>
    </location>
</feature>
<protein>
    <recommendedName>
        <fullName evidence="4 11">ubiquitinyl hydrolase 1</fullName>
        <ecNumber evidence="4 11">3.4.19.12</ecNumber>
    </recommendedName>
</protein>
<evidence type="ECO:0000256" key="4">
    <source>
        <dbReference type="ARBA" id="ARBA00012759"/>
    </source>
</evidence>
<accession>A0A077Z0W8</accession>
<evidence type="ECO:0000256" key="9">
    <source>
        <dbReference type="ARBA" id="ARBA00022853"/>
    </source>
</evidence>
<evidence type="ECO:0000256" key="2">
    <source>
        <dbReference type="ARBA" id="ARBA00004123"/>
    </source>
</evidence>
<feature type="domain" description="G-patch" evidence="13">
    <location>
        <begin position="17"/>
        <end position="57"/>
    </location>
</feature>
<dbReference type="GO" id="GO:0016579">
    <property type="term" value="P:protein deubiquitination"/>
    <property type="evidence" value="ECO:0007669"/>
    <property type="project" value="TreeGrafter"/>
</dbReference>
<keyword evidence="16" id="KW-1185">Reference proteome</keyword>
<evidence type="ECO:0000256" key="7">
    <source>
        <dbReference type="ARBA" id="ARBA00022801"/>
    </source>
</evidence>
<proteinExistence type="inferred from homology"/>
<dbReference type="Proteomes" id="UP000030665">
    <property type="component" value="Unassembled WGS sequence"/>
</dbReference>
<dbReference type="Gene3D" id="3.30.70.330">
    <property type="match status" value="1"/>
</dbReference>
<keyword evidence="6 11" id="KW-0833">Ubl conjugation pathway</keyword>
<dbReference type="InterPro" id="IPR036959">
    <property type="entry name" value="Peptidase_C12_UCH_sf"/>
</dbReference>
<evidence type="ECO:0000259" key="14">
    <source>
        <dbReference type="PROSITE" id="PS52048"/>
    </source>
</evidence>
<keyword evidence="8 11" id="KW-0788">Thiol protease</keyword>
<gene>
    <name evidence="15" type="ORF">TTRE_0000191601</name>
</gene>
<keyword evidence="10" id="KW-0539">Nucleus</keyword>
<dbReference type="PANTHER" id="PTHR10589:SF28">
    <property type="entry name" value="UBIQUITIN CARBOXYL-TERMINAL HYDROLASE BAP1"/>
    <property type="match status" value="1"/>
</dbReference>
<dbReference type="OrthoDB" id="1924260at2759"/>
<evidence type="ECO:0000256" key="1">
    <source>
        <dbReference type="ARBA" id="ARBA00000707"/>
    </source>
</evidence>
<dbReference type="GO" id="GO:0006325">
    <property type="term" value="P:chromatin organization"/>
    <property type="evidence" value="ECO:0007669"/>
    <property type="project" value="UniProtKB-KW"/>
</dbReference>
<dbReference type="SUPFAM" id="SSF54001">
    <property type="entry name" value="Cysteine proteinases"/>
    <property type="match status" value="1"/>
</dbReference>
<keyword evidence="9" id="KW-0156">Chromatin regulator</keyword>
<comment type="catalytic activity">
    <reaction evidence="1 11">
        <text>Thiol-dependent hydrolysis of ester, thioester, amide, peptide and isopeptide bonds formed by the C-terminal Gly of ubiquitin (a 76-residue protein attached to proteins as an intracellular targeting signal).</text>
        <dbReference type="EC" id="3.4.19.12"/>
    </reaction>
</comment>
<keyword evidence="7 11" id="KW-0378">Hydrolase</keyword>
<evidence type="ECO:0000256" key="11">
    <source>
        <dbReference type="PROSITE-ProRule" id="PRU01393"/>
    </source>
</evidence>
<evidence type="ECO:0000313" key="16">
    <source>
        <dbReference type="Proteomes" id="UP000030665"/>
    </source>
</evidence>
<evidence type="ECO:0000256" key="3">
    <source>
        <dbReference type="ARBA" id="ARBA00007182"/>
    </source>
</evidence>
<evidence type="ECO:0000256" key="8">
    <source>
        <dbReference type="ARBA" id="ARBA00022807"/>
    </source>
</evidence>
<name>A0A077Z0W8_TRITR</name>
<dbReference type="GO" id="GO:0006511">
    <property type="term" value="P:ubiquitin-dependent protein catabolic process"/>
    <property type="evidence" value="ECO:0007669"/>
    <property type="project" value="UniProtKB-UniRule"/>
</dbReference>
<feature type="site" description="Important for enzyme activity" evidence="11">
    <location>
        <position position="347"/>
    </location>
</feature>
<feature type="active site" description="Proton donor" evidence="11">
    <location>
        <position position="332"/>
    </location>
</feature>
<dbReference type="InterPro" id="IPR001578">
    <property type="entry name" value="Peptidase_C12_UCH"/>
</dbReference>
<evidence type="ECO:0000259" key="13">
    <source>
        <dbReference type="PROSITE" id="PS50174"/>
    </source>
</evidence>
<dbReference type="Pfam" id="PF01088">
    <property type="entry name" value="Peptidase_C12"/>
    <property type="match status" value="1"/>
</dbReference>
<sequence length="575" mass="64973">MSGSSSARQDHVPGSKGLDFAARIMERYGYKQGSGLGKAEQGMSTALQVEKTGARLGKIVHEKDVIREEMPNETVEYTDPSQAPTAVASAATQEAPPPIENVTTLLKSPTKVMLLRNMVGAGDVDADLQPEVQEEMAKYGDVQKCLVFEIPNAVSWDAVRIFIEFAKVEQAIKVSDFGVRGVAVEEVYDLHSPMNRRAYGFVFLFKWLENDRRNRHESIASANGIYASRPKAPKDMFFAKQIVENACATYALLNILLNCEHVELGPILEDLKELTKGMDASEKGQAISEIAEISNAHNSHARQECASLLCAPRKKRRSSSYQAAFVKVDSFHFSSFIYSKGHVYELDGLRDEPLDLGAVPAEVHWTEHFQRLIIGRVFDGHSTSQQEIRYSLMAVIPCPLYEAQRRLKELEEKLQLLRQELEAETARLTPKTRSSTASISKGLGRFLNFLESSSTPLRLRRCACKQTCLKSPPISRLDESSRQEEISLDYQIAMAELLTPVLPHAERNKICIPRTVALIRYAQAEIERLRSSVAELQQRRNQYIIDDERRVHDYEPFIRTFLLRLVDLERREKCR</sequence>
<dbReference type="PANTHER" id="PTHR10589">
    <property type="entry name" value="UBIQUITIN CARBOXYL-TERMINAL HYDROLASE"/>
    <property type="match status" value="1"/>
</dbReference>
<evidence type="ECO:0000256" key="5">
    <source>
        <dbReference type="ARBA" id="ARBA00022670"/>
    </source>
</evidence>
<dbReference type="InterPro" id="IPR038765">
    <property type="entry name" value="Papain-like_cys_pep_sf"/>
</dbReference>
<evidence type="ECO:0000256" key="12">
    <source>
        <dbReference type="SAM" id="Coils"/>
    </source>
</evidence>
<dbReference type="PROSITE" id="PS50174">
    <property type="entry name" value="G_PATCH"/>
    <property type="match status" value="1"/>
</dbReference>
<reference evidence="15" key="1">
    <citation type="submission" date="2014-01" db="EMBL/GenBank/DDBJ databases">
        <authorList>
            <person name="Aslett M."/>
        </authorList>
    </citation>
    <scope>NUCLEOTIDE SEQUENCE</scope>
</reference>
<feature type="active site" description="Nucleophile" evidence="11">
    <location>
        <position position="247"/>
    </location>
</feature>
<dbReference type="AlphaFoldDB" id="A0A077Z0W8"/>
<dbReference type="SMART" id="SM00443">
    <property type="entry name" value="G_patch"/>
    <property type="match status" value="1"/>
</dbReference>